<protein>
    <submittedName>
        <fullName evidence="1">Uncharacterized protein</fullName>
    </submittedName>
</protein>
<evidence type="ECO:0000313" key="2">
    <source>
        <dbReference type="Proteomes" id="UP001062846"/>
    </source>
</evidence>
<organism evidence="1 2">
    <name type="scientific">Rhododendron molle</name>
    <name type="common">Chinese azalea</name>
    <name type="synonym">Azalea mollis</name>
    <dbReference type="NCBI Taxonomy" id="49168"/>
    <lineage>
        <taxon>Eukaryota</taxon>
        <taxon>Viridiplantae</taxon>
        <taxon>Streptophyta</taxon>
        <taxon>Embryophyta</taxon>
        <taxon>Tracheophyta</taxon>
        <taxon>Spermatophyta</taxon>
        <taxon>Magnoliopsida</taxon>
        <taxon>eudicotyledons</taxon>
        <taxon>Gunneridae</taxon>
        <taxon>Pentapetalae</taxon>
        <taxon>asterids</taxon>
        <taxon>Ericales</taxon>
        <taxon>Ericaceae</taxon>
        <taxon>Ericoideae</taxon>
        <taxon>Rhodoreae</taxon>
        <taxon>Rhododendron</taxon>
    </lineage>
</organism>
<comment type="caution">
    <text evidence="1">The sequence shown here is derived from an EMBL/GenBank/DDBJ whole genome shotgun (WGS) entry which is preliminary data.</text>
</comment>
<accession>A0ACC0NTH7</accession>
<dbReference type="EMBL" id="CM046392">
    <property type="protein sequence ID" value="KAI8555898.1"/>
    <property type="molecule type" value="Genomic_DNA"/>
</dbReference>
<keyword evidence="2" id="KW-1185">Reference proteome</keyword>
<sequence length="171" mass="19801">MFEGEVPIDRLFKNITAFSVVGNPVFKMMKVMGSSLQNLEMKETIKVALGERFPKDNICPHRKVLKLQERGGDRSFQAECEALKNIRHRNLIKIIKSCSSTDFKHNVFNRALVFELMENGSLDNWLYPRSVHEQQQTTSLNLIQRLNIAVDVTSALDYRHYHCEVAIIHRN</sequence>
<dbReference type="Proteomes" id="UP001062846">
    <property type="component" value="Chromosome 5"/>
</dbReference>
<reference evidence="1" key="1">
    <citation type="submission" date="2022-02" db="EMBL/GenBank/DDBJ databases">
        <title>Plant Genome Project.</title>
        <authorList>
            <person name="Zhang R.-G."/>
        </authorList>
    </citation>
    <scope>NUCLEOTIDE SEQUENCE</scope>
    <source>
        <strain evidence="1">AT1</strain>
    </source>
</reference>
<proteinExistence type="predicted"/>
<gene>
    <name evidence="1" type="ORF">RHMOL_Rhmol05G0210400</name>
</gene>
<evidence type="ECO:0000313" key="1">
    <source>
        <dbReference type="EMBL" id="KAI8555898.1"/>
    </source>
</evidence>
<name>A0ACC0NTH7_RHOML</name>